<feature type="compositionally biased region" description="Basic and acidic residues" evidence="1">
    <location>
        <begin position="288"/>
        <end position="299"/>
    </location>
</feature>
<keyword evidence="3" id="KW-1185">Reference proteome</keyword>
<feature type="compositionally biased region" description="Acidic residues" evidence="1">
    <location>
        <begin position="117"/>
        <end position="145"/>
    </location>
</feature>
<evidence type="ECO:0000313" key="2">
    <source>
        <dbReference type="EMBL" id="EJK47612.1"/>
    </source>
</evidence>
<comment type="caution">
    <text evidence="2">The sequence shown here is derived from an EMBL/GenBank/DDBJ whole genome shotgun (WGS) entry which is preliminary data.</text>
</comment>
<dbReference type="EMBL" id="AGNL01046791">
    <property type="protein sequence ID" value="EJK47612.1"/>
    <property type="molecule type" value="Genomic_DNA"/>
</dbReference>
<organism evidence="2 3">
    <name type="scientific">Thalassiosira oceanica</name>
    <name type="common">Marine diatom</name>
    <dbReference type="NCBI Taxonomy" id="159749"/>
    <lineage>
        <taxon>Eukaryota</taxon>
        <taxon>Sar</taxon>
        <taxon>Stramenopiles</taxon>
        <taxon>Ochrophyta</taxon>
        <taxon>Bacillariophyta</taxon>
        <taxon>Coscinodiscophyceae</taxon>
        <taxon>Thalassiosirophycidae</taxon>
        <taxon>Thalassiosirales</taxon>
        <taxon>Thalassiosiraceae</taxon>
        <taxon>Thalassiosira</taxon>
    </lineage>
</organism>
<dbReference type="AlphaFoldDB" id="K0RLM7"/>
<feature type="compositionally biased region" description="Acidic residues" evidence="1">
    <location>
        <begin position="59"/>
        <end position="88"/>
    </location>
</feature>
<proteinExistence type="predicted"/>
<feature type="region of interest" description="Disordered" evidence="1">
    <location>
        <begin position="284"/>
        <end position="350"/>
    </location>
</feature>
<name>K0RLM7_THAOC</name>
<evidence type="ECO:0000256" key="1">
    <source>
        <dbReference type="SAM" id="MobiDB-lite"/>
    </source>
</evidence>
<feature type="compositionally biased region" description="Acidic residues" evidence="1">
    <location>
        <begin position="31"/>
        <end position="50"/>
    </location>
</feature>
<gene>
    <name evidence="2" type="ORF">THAOC_33658</name>
</gene>
<feature type="region of interest" description="Disordered" evidence="1">
    <location>
        <begin position="113"/>
        <end position="178"/>
    </location>
</feature>
<feature type="compositionally biased region" description="Basic and acidic residues" evidence="1">
    <location>
        <begin position="310"/>
        <end position="350"/>
    </location>
</feature>
<feature type="non-terminal residue" evidence="2">
    <location>
        <position position="389"/>
    </location>
</feature>
<evidence type="ECO:0000313" key="3">
    <source>
        <dbReference type="Proteomes" id="UP000266841"/>
    </source>
</evidence>
<feature type="region of interest" description="Disordered" evidence="1">
    <location>
        <begin position="368"/>
        <end position="389"/>
    </location>
</feature>
<reference evidence="2 3" key="1">
    <citation type="journal article" date="2012" name="Genome Biol.">
        <title>Genome and low-iron response of an oceanic diatom adapted to chronic iron limitation.</title>
        <authorList>
            <person name="Lommer M."/>
            <person name="Specht M."/>
            <person name="Roy A.S."/>
            <person name="Kraemer L."/>
            <person name="Andreson R."/>
            <person name="Gutowska M.A."/>
            <person name="Wolf J."/>
            <person name="Bergner S.V."/>
            <person name="Schilhabel M.B."/>
            <person name="Klostermeier U.C."/>
            <person name="Beiko R.G."/>
            <person name="Rosenstiel P."/>
            <person name="Hippler M."/>
            <person name="Laroche J."/>
        </authorList>
    </citation>
    <scope>NUCLEOTIDE SEQUENCE [LARGE SCALE GENOMIC DNA]</scope>
    <source>
        <strain evidence="2 3">CCMP1005</strain>
    </source>
</reference>
<protein>
    <submittedName>
        <fullName evidence="2">Uncharacterized protein</fullName>
    </submittedName>
</protein>
<dbReference type="Proteomes" id="UP000266841">
    <property type="component" value="Unassembled WGS sequence"/>
</dbReference>
<sequence length="389" mass="43842">MRDASLTPQERQLKMQQIIKGDFHVEGLTSGEEESEWETDSDESEAESGEGDSSSSGEYETDSEEEDEDEDDEEDSEEEDEDEEEVEESSSGGECFRVTRLWSQPSHLVLQYNNYAVEEESSDDDDGEDEDESWLSSESESESEVDVGAQVVTPIAAVEPCRTPSPTIAPEPITPTHNRVIPIAPTQMDDSDEEVSLVSSAVATQELAAAVEPPRPQETREMSGEEIKTELRSSGQEMVERFAETGQESEISAEEAIAAAGAAQAISREQLRSVESELDAALNEQDELEKQQQEREVEFQRAVAAQQAEEAERKRRLDEERAAALSKQKIEEERRAIEAERQAREKIEEERRALEAERLAREEKIEEERRALEAERRASEKIEEERRAL</sequence>
<feature type="region of interest" description="Disordered" evidence="1">
    <location>
        <begin position="18"/>
        <end position="98"/>
    </location>
</feature>
<accession>K0RLM7</accession>